<evidence type="ECO:0000313" key="1">
    <source>
        <dbReference type="EMBL" id="KAL3505664.1"/>
    </source>
</evidence>
<reference evidence="1 2" key="1">
    <citation type="submission" date="2024-11" db="EMBL/GenBank/DDBJ databases">
        <title>A near-complete genome assembly of Cinchona calisaya.</title>
        <authorList>
            <person name="Lian D.C."/>
            <person name="Zhao X.W."/>
            <person name="Wei L."/>
        </authorList>
    </citation>
    <scope>NUCLEOTIDE SEQUENCE [LARGE SCALE GENOMIC DNA]</scope>
    <source>
        <tissue evidence="1">Nenye</tissue>
    </source>
</reference>
<comment type="caution">
    <text evidence="1">The sequence shown here is derived from an EMBL/GenBank/DDBJ whole genome shotgun (WGS) entry which is preliminary data.</text>
</comment>
<protein>
    <submittedName>
        <fullName evidence="1">Uncharacterized protein</fullName>
    </submittedName>
</protein>
<organism evidence="1 2">
    <name type="scientific">Cinchona calisaya</name>
    <dbReference type="NCBI Taxonomy" id="153742"/>
    <lineage>
        <taxon>Eukaryota</taxon>
        <taxon>Viridiplantae</taxon>
        <taxon>Streptophyta</taxon>
        <taxon>Embryophyta</taxon>
        <taxon>Tracheophyta</taxon>
        <taxon>Spermatophyta</taxon>
        <taxon>Magnoliopsida</taxon>
        <taxon>eudicotyledons</taxon>
        <taxon>Gunneridae</taxon>
        <taxon>Pentapetalae</taxon>
        <taxon>asterids</taxon>
        <taxon>lamiids</taxon>
        <taxon>Gentianales</taxon>
        <taxon>Rubiaceae</taxon>
        <taxon>Cinchonoideae</taxon>
        <taxon>Cinchoneae</taxon>
        <taxon>Cinchona</taxon>
    </lineage>
</organism>
<accession>A0ABD2YE22</accession>
<sequence>MRETMTSHWSLTLDHSFEPVRAAKNTKNTTTNSNNNNTNYRISILSLYNKNVVNNNIYRASDASYYNSRLTTSTTSSSYALSTCHRGDSEVKRKQRIASYKAYAVENKFKTSARNSFRWMKNKYSYFVHGY</sequence>
<dbReference type="EMBL" id="JBJUIK010000013">
    <property type="protein sequence ID" value="KAL3505664.1"/>
    <property type="molecule type" value="Genomic_DNA"/>
</dbReference>
<name>A0ABD2YE22_9GENT</name>
<dbReference type="PANTHER" id="PTHR33193">
    <property type="entry name" value="DOMAIN PROTEIN, PUTATIVE (DUF3511)-RELATED"/>
    <property type="match status" value="1"/>
</dbReference>
<dbReference type="PANTHER" id="PTHR33193:SF13">
    <property type="entry name" value="EXPRESSED PROTEIN"/>
    <property type="match status" value="1"/>
</dbReference>
<dbReference type="Pfam" id="PF12023">
    <property type="entry name" value="DUF3511"/>
    <property type="match status" value="1"/>
</dbReference>
<dbReference type="Proteomes" id="UP001630127">
    <property type="component" value="Unassembled WGS sequence"/>
</dbReference>
<gene>
    <name evidence="1" type="ORF">ACH5RR_031046</name>
</gene>
<dbReference type="InterPro" id="IPR021899">
    <property type="entry name" value="DUF3511"/>
</dbReference>
<proteinExistence type="predicted"/>
<evidence type="ECO:0000313" key="2">
    <source>
        <dbReference type="Proteomes" id="UP001630127"/>
    </source>
</evidence>
<keyword evidence="2" id="KW-1185">Reference proteome</keyword>
<dbReference type="AlphaFoldDB" id="A0ABD2YE22"/>